<evidence type="ECO:0000256" key="5">
    <source>
        <dbReference type="SAM" id="Phobius"/>
    </source>
</evidence>
<evidence type="ECO:0000256" key="4">
    <source>
        <dbReference type="ARBA" id="ARBA00023136"/>
    </source>
</evidence>
<dbReference type="Pfam" id="PF04191">
    <property type="entry name" value="PEMT"/>
    <property type="match status" value="1"/>
</dbReference>
<name>A0A6G8QFV0_9ACTN</name>
<accession>A0A6G8QFV0</accession>
<keyword evidence="3 5" id="KW-1133">Transmembrane helix</keyword>
<evidence type="ECO:0000313" key="7">
    <source>
        <dbReference type="Proteomes" id="UP000501452"/>
    </source>
</evidence>
<keyword evidence="7" id="KW-1185">Reference proteome</keyword>
<feature type="transmembrane region" description="Helical" evidence="5">
    <location>
        <begin position="49"/>
        <end position="70"/>
    </location>
</feature>
<dbReference type="RefSeq" id="WP_166180607.1">
    <property type="nucleotide sequence ID" value="NZ_CP045120.1"/>
</dbReference>
<evidence type="ECO:0000313" key="6">
    <source>
        <dbReference type="EMBL" id="QIN85369.1"/>
    </source>
</evidence>
<feature type="transmembrane region" description="Helical" evidence="5">
    <location>
        <begin position="139"/>
        <end position="163"/>
    </location>
</feature>
<dbReference type="Proteomes" id="UP000501452">
    <property type="component" value="Plasmid unnamed1"/>
</dbReference>
<feature type="transmembrane region" description="Helical" evidence="5">
    <location>
        <begin position="82"/>
        <end position="103"/>
    </location>
</feature>
<sequence length="215" mass="22172">MTIASLVLLALYLALAFGGRTLVQLRSTGSTGFKGISGRPFSAEWAGGVLFVAAVVLFLAAPLLALAGAAEPIAALDGPLGHALGFVLFFAGLTGTLVAQWAMGRSWRIGVDEKEKTELVTAGPFALVRNPIFSAMVPAFAGLALLVPNAASLLGAAALVAAVEIQVRLVEEPYLLRAHGARYAGYASRVGRFVPGVGLLRAAGVRPPRARGGLR</sequence>
<dbReference type="InterPro" id="IPR007318">
    <property type="entry name" value="Phopholipid_MeTrfase"/>
</dbReference>
<dbReference type="InterPro" id="IPR052527">
    <property type="entry name" value="Metal_cation-efflux_comp"/>
</dbReference>
<dbReference type="PANTHER" id="PTHR43847:SF1">
    <property type="entry name" value="BLL3993 PROTEIN"/>
    <property type="match status" value="1"/>
</dbReference>
<protein>
    <submittedName>
        <fullName evidence="6">Isoprenylcysteine carboxylmethyltransferase family protein</fullName>
    </submittedName>
</protein>
<reference evidence="6 7" key="1">
    <citation type="submission" date="2019-10" db="EMBL/GenBank/DDBJ databases">
        <title>Rubrobacter sp nov SCSIO 52090 isolated from a deep-sea sediment in the South China Sea.</title>
        <authorList>
            <person name="Chen R.W."/>
        </authorList>
    </citation>
    <scope>NUCLEOTIDE SEQUENCE [LARGE SCALE GENOMIC DNA]</scope>
    <source>
        <strain evidence="6 7">SCSIO 52909</strain>
        <plasmid evidence="6 7">unnamed1</plasmid>
    </source>
</reference>
<evidence type="ECO:0000256" key="1">
    <source>
        <dbReference type="ARBA" id="ARBA00004127"/>
    </source>
</evidence>
<organism evidence="6 7">
    <name type="scientific">Rubrobacter tropicus</name>
    <dbReference type="NCBI Taxonomy" id="2653851"/>
    <lineage>
        <taxon>Bacteria</taxon>
        <taxon>Bacillati</taxon>
        <taxon>Actinomycetota</taxon>
        <taxon>Rubrobacteria</taxon>
        <taxon>Rubrobacterales</taxon>
        <taxon>Rubrobacteraceae</taxon>
        <taxon>Rubrobacter</taxon>
    </lineage>
</organism>
<dbReference type="EMBL" id="CP045120">
    <property type="protein sequence ID" value="QIN85369.1"/>
    <property type="molecule type" value="Genomic_DNA"/>
</dbReference>
<dbReference type="KEGG" id="rub:GBA63_21905"/>
<gene>
    <name evidence="6" type="ORF">GBA63_21905</name>
</gene>
<evidence type="ECO:0000256" key="3">
    <source>
        <dbReference type="ARBA" id="ARBA00022989"/>
    </source>
</evidence>
<dbReference type="AlphaFoldDB" id="A0A6G8QFV0"/>
<proteinExistence type="predicted"/>
<keyword evidence="6" id="KW-0808">Transferase</keyword>
<dbReference type="Gene3D" id="1.20.120.1630">
    <property type="match status" value="1"/>
</dbReference>
<dbReference type="GO" id="GO:0032259">
    <property type="term" value="P:methylation"/>
    <property type="evidence" value="ECO:0007669"/>
    <property type="project" value="UniProtKB-KW"/>
</dbReference>
<keyword evidence="4 5" id="KW-0472">Membrane</keyword>
<dbReference type="GO" id="GO:0012505">
    <property type="term" value="C:endomembrane system"/>
    <property type="evidence" value="ECO:0007669"/>
    <property type="project" value="UniProtKB-SubCell"/>
</dbReference>
<geneLocation type="plasmid" evidence="6 7">
    <name>unnamed1</name>
</geneLocation>
<comment type="subcellular location">
    <subcellularLocation>
        <location evidence="1">Endomembrane system</location>
        <topology evidence="1">Multi-pass membrane protein</topology>
    </subcellularLocation>
</comment>
<dbReference type="GO" id="GO:0008168">
    <property type="term" value="F:methyltransferase activity"/>
    <property type="evidence" value="ECO:0007669"/>
    <property type="project" value="UniProtKB-KW"/>
</dbReference>
<dbReference type="PANTHER" id="PTHR43847">
    <property type="entry name" value="BLL3993 PROTEIN"/>
    <property type="match status" value="1"/>
</dbReference>
<keyword evidence="2 5" id="KW-0812">Transmembrane</keyword>
<evidence type="ECO:0000256" key="2">
    <source>
        <dbReference type="ARBA" id="ARBA00022692"/>
    </source>
</evidence>
<keyword evidence="6" id="KW-0489">Methyltransferase</keyword>
<keyword evidence="6" id="KW-0614">Plasmid</keyword>